<dbReference type="KEGG" id="lamb:KBB96_07010"/>
<name>A0A975J277_9BACT</name>
<dbReference type="Proteomes" id="UP000676169">
    <property type="component" value="Chromosome"/>
</dbReference>
<protein>
    <submittedName>
        <fullName evidence="1">Uncharacterized protein</fullName>
    </submittedName>
</protein>
<organism evidence="1 2">
    <name type="scientific">Luteolibacter ambystomatis</name>
    <dbReference type="NCBI Taxonomy" id="2824561"/>
    <lineage>
        <taxon>Bacteria</taxon>
        <taxon>Pseudomonadati</taxon>
        <taxon>Verrucomicrobiota</taxon>
        <taxon>Verrucomicrobiia</taxon>
        <taxon>Verrucomicrobiales</taxon>
        <taxon>Verrucomicrobiaceae</taxon>
        <taxon>Luteolibacter</taxon>
    </lineage>
</organism>
<sequence>MNNPFTCDNCIFNPSQYQELGTRHGFCLKHGSILKHSSHTTCRFLRRKDLPYFLAEEGHKEHASNFSTTKGIVFYWNKHPEEHQNYSEKHAWETRTFDPFLNDVTIYHRTLKKWTFLQALASGRSAVKSVVYSSLLRRYIHRCGPSQDNYRLMLGLTASLADRIDLEISDFRSDVQAEEFMELRDCYEREIILLRIYAIQEYGFLSENEDLTWVSDELNGSFLNSIQEYLDAARNLVPIIQEWIISASKERGTFFFRNDEAD</sequence>
<proteinExistence type="predicted"/>
<accession>A0A975J277</accession>
<keyword evidence="2" id="KW-1185">Reference proteome</keyword>
<gene>
    <name evidence="1" type="ORF">KBB96_07010</name>
</gene>
<evidence type="ECO:0000313" key="2">
    <source>
        <dbReference type="Proteomes" id="UP000676169"/>
    </source>
</evidence>
<dbReference type="EMBL" id="CP073100">
    <property type="protein sequence ID" value="QUE52637.1"/>
    <property type="molecule type" value="Genomic_DNA"/>
</dbReference>
<dbReference type="AlphaFoldDB" id="A0A975J277"/>
<evidence type="ECO:0000313" key="1">
    <source>
        <dbReference type="EMBL" id="QUE52637.1"/>
    </source>
</evidence>
<reference evidence="1" key="1">
    <citation type="submission" date="2021-04" db="EMBL/GenBank/DDBJ databases">
        <title>Luteolibacter sp. 32A isolated from the skin of an Anderson's salamander (Ambystoma andersonii).</title>
        <authorList>
            <person name="Spergser J."/>
            <person name="Busse H.-J."/>
        </authorList>
    </citation>
    <scope>NUCLEOTIDE SEQUENCE</scope>
    <source>
        <strain evidence="1">32A</strain>
    </source>
</reference>
<dbReference type="RefSeq" id="WP_211633887.1">
    <property type="nucleotide sequence ID" value="NZ_CP073100.1"/>
</dbReference>